<sequence length="313" mass="35309">MSFGRVIIDYHIGLTCEGEYAANLLKELYLSVNCYRLKLSGLVMGRSLLVIHLKKQFKPCLAASSTVTMPPTATGIPDGKPGLFELAHGGTIFLDEIGEIAPSLQARLLRVLQEKEIMRVGGDKIIPIDIRIISATNKDLNRRVEQGEFREDLYYRLNVLKITLPPLRERPEDILPLAMYFLQKRLGPGIDYNRAAQELAPLLMAYNWPGNIRELSNFMERLAVLAAHFPVPAWRDMLQKVINAPLNEDDSITVRVNLSGSLKEAVSQVEKKIIEILLEKSGKDYEQVAKRLGIGRTTLWRKQGGTEFPKMKK</sequence>
<dbReference type="CDD" id="cd00009">
    <property type="entry name" value="AAA"/>
    <property type="match status" value="1"/>
</dbReference>
<proteinExistence type="predicted"/>
<evidence type="ECO:0000313" key="8">
    <source>
        <dbReference type="Proteomes" id="UP000005139"/>
    </source>
</evidence>
<dbReference type="InterPro" id="IPR002197">
    <property type="entry name" value="HTH_Fis"/>
</dbReference>
<dbReference type="SUPFAM" id="SSF52540">
    <property type="entry name" value="P-loop containing nucleoside triphosphate hydrolases"/>
    <property type="match status" value="1"/>
</dbReference>
<dbReference type="PROSITE" id="PS50045">
    <property type="entry name" value="SIGMA54_INTERACT_4"/>
    <property type="match status" value="1"/>
</dbReference>
<dbReference type="Pfam" id="PF02954">
    <property type="entry name" value="HTH_8"/>
    <property type="match status" value="1"/>
</dbReference>
<evidence type="ECO:0000259" key="6">
    <source>
        <dbReference type="PROSITE" id="PS50045"/>
    </source>
</evidence>
<dbReference type="GO" id="GO:0006355">
    <property type="term" value="P:regulation of DNA-templated transcription"/>
    <property type="evidence" value="ECO:0007669"/>
    <property type="project" value="InterPro"/>
</dbReference>
<comment type="caution">
    <text evidence="7">The sequence shown here is derived from an EMBL/GenBank/DDBJ whole genome shotgun (WGS) entry which is preliminary data.</text>
</comment>
<evidence type="ECO:0000256" key="5">
    <source>
        <dbReference type="ARBA" id="ARBA00023163"/>
    </source>
</evidence>
<dbReference type="InterPro" id="IPR058031">
    <property type="entry name" value="AAA_lid_NorR"/>
</dbReference>
<dbReference type="EMBL" id="AAWL01000010">
    <property type="protein sequence ID" value="EAX47432.1"/>
    <property type="molecule type" value="Genomic_DNA"/>
</dbReference>
<keyword evidence="4" id="KW-0238">DNA-binding</keyword>
<evidence type="ECO:0000256" key="2">
    <source>
        <dbReference type="ARBA" id="ARBA00022840"/>
    </source>
</evidence>
<evidence type="ECO:0000256" key="4">
    <source>
        <dbReference type="ARBA" id="ARBA00023125"/>
    </source>
</evidence>
<evidence type="ECO:0000256" key="1">
    <source>
        <dbReference type="ARBA" id="ARBA00022741"/>
    </source>
</evidence>
<dbReference type="Gene3D" id="3.40.50.300">
    <property type="entry name" value="P-loop containing nucleotide triphosphate hydrolases"/>
    <property type="match status" value="1"/>
</dbReference>
<dbReference type="PANTHER" id="PTHR32071">
    <property type="entry name" value="TRANSCRIPTIONAL REGULATORY PROTEIN"/>
    <property type="match status" value="1"/>
</dbReference>
<dbReference type="InterPro" id="IPR025943">
    <property type="entry name" value="Sigma_54_int_dom_ATP-bd_2"/>
</dbReference>
<dbReference type="InterPro" id="IPR027417">
    <property type="entry name" value="P-loop_NTPase"/>
</dbReference>
<keyword evidence="8" id="KW-1185">Reference proteome</keyword>
<dbReference type="Gene3D" id="1.10.8.60">
    <property type="match status" value="1"/>
</dbReference>
<keyword evidence="5" id="KW-0804">Transcription</keyword>
<reference evidence="7 8" key="1">
    <citation type="submission" date="2007-01" db="EMBL/GenBank/DDBJ databases">
        <title>Annotation of the draft genome assembly of Thermosinus carboxydivorans Nor1.</title>
        <authorList>
            <consortium name="US DOE Joint Genome Institute (JGI-ORNL)"/>
            <person name="Larimer F."/>
            <person name="Land M."/>
            <person name="Hauser L."/>
        </authorList>
    </citation>
    <scope>NUCLEOTIDE SEQUENCE [LARGE SCALE GENOMIC DNA]</scope>
    <source>
        <strain evidence="7 8">Nor1</strain>
    </source>
</reference>
<dbReference type="GO" id="GO:0043565">
    <property type="term" value="F:sequence-specific DNA binding"/>
    <property type="evidence" value="ECO:0007669"/>
    <property type="project" value="InterPro"/>
</dbReference>
<keyword evidence="2" id="KW-0067">ATP-binding</keyword>
<organism evidence="7 8">
    <name type="scientific">Thermosinus carboxydivorans Nor1</name>
    <dbReference type="NCBI Taxonomy" id="401526"/>
    <lineage>
        <taxon>Bacteria</taxon>
        <taxon>Bacillati</taxon>
        <taxon>Bacillota</taxon>
        <taxon>Negativicutes</taxon>
        <taxon>Selenomonadales</taxon>
        <taxon>Sporomusaceae</taxon>
        <taxon>Thermosinus</taxon>
    </lineage>
</organism>
<gene>
    <name evidence="7" type="ORF">TcarDRAFT_1450</name>
</gene>
<keyword evidence="3" id="KW-0805">Transcription regulation</keyword>
<feature type="domain" description="Sigma-54 factor interaction" evidence="6">
    <location>
        <begin position="29"/>
        <end position="224"/>
    </location>
</feature>
<dbReference type="PROSITE" id="PS00676">
    <property type="entry name" value="SIGMA54_INTERACT_2"/>
    <property type="match status" value="1"/>
</dbReference>
<dbReference type="InterPro" id="IPR002078">
    <property type="entry name" value="Sigma_54_int"/>
</dbReference>
<dbReference type="AlphaFoldDB" id="A1HRB7"/>
<dbReference type="SUPFAM" id="SSF46689">
    <property type="entry name" value="Homeodomain-like"/>
    <property type="match status" value="1"/>
</dbReference>
<dbReference type="Pfam" id="PF25601">
    <property type="entry name" value="AAA_lid_14"/>
    <property type="match status" value="1"/>
</dbReference>
<accession>A1HRB7</accession>
<dbReference type="GO" id="GO:0005524">
    <property type="term" value="F:ATP binding"/>
    <property type="evidence" value="ECO:0007669"/>
    <property type="project" value="UniProtKB-KW"/>
</dbReference>
<name>A1HRB7_9FIRM</name>
<reference evidence="7 8" key="2">
    <citation type="submission" date="2007-01" db="EMBL/GenBank/DDBJ databases">
        <title>Sequencing of the draft genome and assembly of Thermosinus carboxydivorans Nor1.</title>
        <authorList>
            <consortium name="US DOE Joint Genome Institute (JGI-PGF)"/>
            <person name="Copeland A."/>
            <person name="Lucas S."/>
            <person name="Lapidus A."/>
            <person name="Barry K."/>
            <person name="Glavina del Rio T."/>
            <person name="Dalin E."/>
            <person name="Tice H."/>
            <person name="Bruce D."/>
            <person name="Pitluck S."/>
            <person name="Richardson P."/>
        </authorList>
    </citation>
    <scope>NUCLEOTIDE SEQUENCE [LARGE SCALE GENOMIC DNA]</scope>
    <source>
        <strain evidence="7 8">Nor1</strain>
    </source>
</reference>
<dbReference type="Proteomes" id="UP000005139">
    <property type="component" value="Unassembled WGS sequence"/>
</dbReference>
<dbReference type="OrthoDB" id="9771372at2"/>
<dbReference type="eggNOG" id="COG3829">
    <property type="taxonomic scope" value="Bacteria"/>
</dbReference>
<evidence type="ECO:0000313" key="7">
    <source>
        <dbReference type="EMBL" id="EAX47432.1"/>
    </source>
</evidence>
<dbReference type="Pfam" id="PF00158">
    <property type="entry name" value="Sigma54_activat"/>
    <property type="match status" value="1"/>
</dbReference>
<dbReference type="PROSITE" id="PS00688">
    <property type="entry name" value="SIGMA54_INTERACT_3"/>
    <property type="match status" value="1"/>
</dbReference>
<evidence type="ECO:0000256" key="3">
    <source>
        <dbReference type="ARBA" id="ARBA00023015"/>
    </source>
</evidence>
<keyword evidence="1" id="KW-0547">Nucleotide-binding</keyword>
<dbReference type="InterPro" id="IPR009057">
    <property type="entry name" value="Homeodomain-like_sf"/>
</dbReference>
<dbReference type="Gene3D" id="1.10.10.60">
    <property type="entry name" value="Homeodomain-like"/>
    <property type="match status" value="1"/>
</dbReference>
<protein>
    <submittedName>
        <fullName evidence="7">Sigma54 specific transcriptional regulator, Fis family</fullName>
    </submittedName>
</protein>
<dbReference type="InterPro" id="IPR025944">
    <property type="entry name" value="Sigma_54_int_dom_CS"/>
</dbReference>
<dbReference type="PANTHER" id="PTHR32071:SF81">
    <property type="entry name" value="PROPIONATE CATABOLISM OPERON REGULATORY PROTEIN"/>
    <property type="match status" value="1"/>
</dbReference>